<keyword evidence="2" id="KW-0732">Signal</keyword>
<dbReference type="Proteomes" id="UP001495147">
    <property type="component" value="Unassembled WGS sequence"/>
</dbReference>
<feature type="signal peptide" evidence="2">
    <location>
        <begin position="1"/>
        <end position="29"/>
    </location>
</feature>
<gene>
    <name evidence="3" type="ORF">ABDJ85_13115</name>
</gene>
<evidence type="ECO:0000256" key="1">
    <source>
        <dbReference type="SAM" id="MobiDB-lite"/>
    </source>
</evidence>
<protein>
    <recommendedName>
        <fullName evidence="5">DUF2059 domain-containing protein</fullName>
    </recommendedName>
</protein>
<evidence type="ECO:0000313" key="3">
    <source>
        <dbReference type="EMBL" id="MEO3692414.1"/>
    </source>
</evidence>
<dbReference type="EMBL" id="JBDPZD010000003">
    <property type="protein sequence ID" value="MEO3692414.1"/>
    <property type="molecule type" value="Genomic_DNA"/>
</dbReference>
<evidence type="ECO:0000256" key="2">
    <source>
        <dbReference type="SAM" id="SignalP"/>
    </source>
</evidence>
<name>A0ABV0G3U7_9BURK</name>
<reference evidence="3 4" key="1">
    <citation type="submission" date="2024-05" db="EMBL/GenBank/DDBJ databases">
        <title>Roseateles sp. DJS-2-20 16S ribosomal RNA gene Genome sequencing and assembly.</title>
        <authorList>
            <person name="Woo H."/>
        </authorList>
    </citation>
    <scope>NUCLEOTIDE SEQUENCE [LARGE SCALE GENOMIC DNA]</scope>
    <source>
        <strain evidence="3 4">DJS-2-20</strain>
    </source>
</reference>
<feature type="compositionally biased region" description="Pro residues" evidence="1">
    <location>
        <begin position="190"/>
        <end position="205"/>
    </location>
</feature>
<evidence type="ECO:0000313" key="4">
    <source>
        <dbReference type="Proteomes" id="UP001495147"/>
    </source>
</evidence>
<evidence type="ECO:0008006" key="5">
    <source>
        <dbReference type="Google" id="ProtNLM"/>
    </source>
</evidence>
<feature type="region of interest" description="Disordered" evidence="1">
    <location>
        <begin position="189"/>
        <end position="213"/>
    </location>
</feature>
<sequence length="213" mass="22522">MNPLRTSLGNTPLGALLLAGLLGSSLAWAADAPAKPIAGLSKAELITRITEHQRSLADSLANSVVQGPMAPLVTATRAAMQQVPADKREATAKALDAELRKFVEENVGYLREKALQALPGTSSAILEERFNEDELREILTWMEAPVNRKFGTALGETQKRLAEKVVPEAGPTLEARFRALQTSVAKLLGLPPPGAARPANAPPAPASAAQPKK</sequence>
<comment type="caution">
    <text evidence="3">The sequence shown here is derived from an EMBL/GenBank/DDBJ whole genome shotgun (WGS) entry which is preliminary data.</text>
</comment>
<accession>A0ABV0G3U7</accession>
<keyword evidence="4" id="KW-1185">Reference proteome</keyword>
<organism evidence="3 4">
    <name type="scientific">Roseateles paludis</name>
    <dbReference type="NCBI Taxonomy" id="3145238"/>
    <lineage>
        <taxon>Bacteria</taxon>
        <taxon>Pseudomonadati</taxon>
        <taxon>Pseudomonadota</taxon>
        <taxon>Betaproteobacteria</taxon>
        <taxon>Burkholderiales</taxon>
        <taxon>Sphaerotilaceae</taxon>
        <taxon>Roseateles</taxon>
    </lineage>
</organism>
<dbReference type="RefSeq" id="WP_347705232.1">
    <property type="nucleotide sequence ID" value="NZ_JBDPZD010000003.1"/>
</dbReference>
<proteinExistence type="predicted"/>
<feature type="chain" id="PRO_5045846104" description="DUF2059 domain-containing protein" evidence="2">
    <location>
        <begin position="30"/>
        <end position="213"/>
    </location>
</feature>